<sequence length="108" mass="12677">MEGLDVASKRKREKLLFLVEDLAFKEEVKWRQRSKVEWAKDGDGNTKFFHKIANGRRKRNYIERLEVEDGGVVEDAEEIENKSLTFSSPYLVTMKRCVRVWKTLIGAQ</sequence>
<dbReference type="OrthoDB" id="1194564at2759"/>
<gene>
    <name evidence="1" type="ORF">D8674_016590</name>
</gene>
<comment type="caution">
    <text evidence="1">The sequence shown here is derived from an EMBL/GenBank/DDBJ whole genome shotgun (WGS) entry which is preliminary data.</text>
</comment>
<keyword evidence="2" id="KW-1185">Reference proteome</keyword>
<dbReference type="Proteomes" id="UP000327157">
    <property type="component" value="Chromosome 16"/>
</dbReference>
<reference evidence="2" key="2">
    <citation type="submission" date="2019-10" db="EMBL/GenBank/DDBJ databases">
        <title>A de novo genome assembly of a pear dwarfing rootstock.</title>
        <authorList>
            <person name="Wang F."/>
            <person name="Wang J."/>
            <person name="Li S."/>
            <person name="Zhang Y."/>
            <person name="Fang M."/>
            <person name="Ma L."/>
            <person name="Zhao Y."/>
            <person name="Jiang S."/>
        </authorList>
    </citation>
    <scope>NUCLEOTIDE SEQUENCE [LARGE SCALE GENOMIC DNA]</scope>
</reference>
<organism evidence="1 2">
    <name type="scientific">Pyrus ussuriensis x Pyrus communis</name>
    <dbReference type="NCBI Taxonomy" id="2448454"/>
    <lineage>
        <taxon>Eukaryota</taxon>
        <taxon>Viridiplantae</taxon>
        <taxon>Streptophyta</taxon>
        <taxon>Embryophyta</taxon>
        <taxon>Tracheophyta</taxon>
        <taxon>Spermatophyta</taxon>
        <taxon>Magnoliopsida</taxon>
        <taxon>eudicotyledons</taxon>
        <taxon>Gunneridae</taxon>
        <taxon>Pentapetalae</taxon>
        <taxon>rosids</taxon>
        <taxon>fabids</taxon>
        <taxon>Rosales</taxon>
        <taxon>Rosaceae</taxon>
        <taxon>Amygdaloideae</taxon>
        <taxon>Maleae</taxon>
        <taxon>Pyrus</taxon>
    </lineage>
</organism>
<proteinExistence type="predicted"/>
<protein>
    <submittedName>
        <fullName evidence="1">Uncharacterized protein</fullName>
    </submittedName>
</protein>
<evidence type="ECO:0000313" key="1">
    <source>
        <dbReference type="EMBL" id="KAB2624930.1"/>
    </source>
</evidence>
<dbReference type="AlphaFoldDB" id="A0A5N5HHH8"/>
<name>A0A5N5HHH8_9ROSA</name>
<evidence type="ECO:0000313" key="2">
    <source>
        <dbReference type="Proteomes" id="UP000327157"/>
    </source>
</evidence>
<accession>A0A5N5HHH8</accession>
<dbReference type="EMBL" id="SMOL01000160">
    <property type="protein sequence ID" value="KAB2624930.1"/>
    <property type="molecule type" value="Genomic_DNA"/>
</dbReference>
<reference evidence="1 2" key="1">
    <citation type="submission" date="2019-09" db="EMBL/GenBank/DDBJ databases">
        <authorList>
            <person name="Ou C."/>
        </authorList>
    </citation>
    <scope>NUCLEOTIDE SEQUENCE [LARGE SCALE GENOMIC DNA]</scope>
    <source>
        <strain evidence="1">S2</strain>
        <tissue evidence="1">Leaf</tissue>
    </source>
</reference>
<reference evidence="1 2" key="3">
    <citation type="submission" date="2019-11" db="EMBL/GenBank/DDBJ databases">
        <title>A de novo genome assembly of a pear dwarfing rootstock.</title>
        <authorList>
            <person name="Wang F."/>
            <person name="Wang J."/>
            <person name="Li S."/>
            <person name="Zhang Y."/>
            <person name="Fang M."/>
            <person name="Ma L."/>
            <person name="Zhao Y."/>
            <person name="Jiang S."/>
        </authorList>
    </citation>
    <scope>NUCLEOTIDE SEQUENCE [LARGE SCALE GENOMIC DNA]</scope>
    <source>
        <strain evidence="1">S2</strain>
        <tissue evidence="1">Leaf</tissue>
    </source>
</reference>